<feature type="transmembrane region" description="Helical" evidence="2">
    <location>
        <begin position="424"/>
        <end position="443"/>
    </location>
</feature>
<name>A0A834LUW6_RHOSS</name>
<organism evidence="3 4">
    <name type="scientific">Rhododendron simsii</name>
    <name type="common">Sims's rhododendron</name>
    <dbReference type="NCBI Taxonomy" id="118357"/>
    <lineage>
        <taxon>Eukaryota</taxon>
        <taxon>Viridiplantae</taxon>
        <taxon>Streptophyta</taxon>
        <taxon>Embryophyta</taxon>
        <taxon>Tracheophyta</taxon>
        <taxon>Spermatophyta</taxon>
        <taxon>Magnoliopsida</taxon>
        <taxon>eudicotyledons</taxon>
        <taxon>Gunneridae</taxon>
        <taxon>Pentapetalae</taxon>
        <taxon>asterids</taxon>
        <taxon>Ericales</taxon>
        <taxon>Ericaceae</taxon>
        <taxon>Ericoideae</taxon>
        <taxon>Rhodoreae</taxon>
        <taxon>Rhododendron</taxon>
    </lineage>
</organism>
<dbReference type="GO" id="GO:0015297">
    <property type="term" value="F:antiporter activity"/>
    <property type="evidence" value="ECO:0007669"/>
    <property type="project" value="InterPro"/>
</dbReference>
<keyword evidence="2" id="KW-0812">Transmembrane</keyword>
<sequence length="677" mass="74702">MCFSNEESQWKFKVNVEFFFSLKELLSSNARLEAPEELEFTKMDPDIHENLLTNGKGQKDVPSEEKLKDRIWSETKKMWVVAGPAIFTRCSTFGINVISQAFVGHIGATELAGYALVATVFLSLELWYNTVLILLTGNMENAEVEIDALSICLNINGWEIMLAFGFLAAASVRVSNELGRGNSKAAKFSIVNIVLTSFAMGFTLFIFFLSFRGRLAYIFTDSSEVAAAVADLSPLLACSLLMNSVQPVLSGVAVGAGWQSIVAYVNIACYYLVGVPVGVVLGYVFHMQVKGVWIGMLFGTFVQTIVLIIITCRTDWDNQVSIARKRVNRWLVEDEEPSANQQARSEAPEELEFTKMDPDIHENLLTNGKGQKGVPSEEKLRERLWSETKKMWVVAGPAIFTKFSTFGINVISQAFVGHIGATELAGYALVSTVFLRFANGILYTRMLKLSTFLIVCLELWYNTVLLLLTGNMENAEVEIDALSICLNINGWEIMLAFGFLAAASVRVSNELGRGNSKAAKFSIVNIVLTSFAIGFTLFIFFLSFRGRLAYIFTDNSEVAAAVADLSPLLACSILMNSVQPVLSGVAVGAGWQSIVAYVNIACYYLVGVPVGVMLGYVFQMQVKGLWIGMLFGTFVQTIVLIIITCKTDWDNQVSVARKRVNRWFVEAEEPSANQQGV</sequence>
<proteinExistence type="inferred from homology"/>
<reference evidence="3" key="1">
    <citation type="submission" date="2019-11" db="EMBL/GenBank/DDBJ databases">
        <authorList>
            <person name="Liu Y."/>
            <person name="Hou J."/>
            <person name="Li T.-Q."/>
            <person name="Guan C.-H."/>
            <person name="Wu X."/>
            <person name="Wu H.-Z."/>
            <person name="Ling F."/>
            <person name="Zhang R."/>
            <person name="Shi X.-G."/>
            <person name="Ren J.-P."/>
            <person name="Chen E.-F."/>
            <person name="Sun J.-M."/>
        </authorList>
    </citation>
    <scope>NUCLEOTIDE SEQUENCE</scope>
    <source>
        <strain evidence="3">Adult_tree_wgs_1</strain>
        <tissue evidence="3">Leaves</tissue>
    </source>
</reference>
<evidence type="ECO:0000313" key="3">
    <source>
        <dbReference type="EMBL" id="KAF7147808.1"/>
    </source>
</evidence>
<accession>A0A834LUW6</accession>
<feature type="transmembrane region" description="Helical" evidence="2">
    <location>
        <begin position="111"/>
        <end position="136"/>
    </location>
</feature>
<gene>
    <name evidence="3" type="ORF">RHSIM_Rhsim03G0045200</name>
</gene>
<feature type="transmembrane region" description="Helical" evidence="2">
    <location>
        <begin position="292"/>
        <end position="311"/>
    </location>
</feature>
<dbReference type="OrthoDB" id="2126698at2759"/>
<comment type="similarity">
    <text evidence="1 2">Belongs to the multi antimicrobial extrusion (MATE) (TC 2.A.66.1) family.</text>
</comment>
<protein>
    <recommendedName>
        <fullName evidence="2">Protein DETOXIFICATION</fullName>
    </recommendedName>
    <alternativeName>
        <fullName evidence="2">Multidrug and toxic compound extrusion protein</fullName>
    </alternativeName>
</protein>
<feature type="transmembrane region" description="Helical" evidence="2">
    <location>
        <begin position="595"/>
        <end position="618"/>
    </location>
</feature>
<keyword evidence="2" id="KW-0472">Membrane</keyword>
<feature type="transmembrane region" description="Helical" evidence="2">
    <location>
        <begin position="481"/>
        <end position="503"/>
    </location>
</feature>
<feature type="transmembrane region" description="Helical" evidence="2">
    <location>
        <begin position="523"/>
        <end position="544"/>
    </location>
</feature>
<feature type="transmembrane region" description="Helical" evidence="2">
    <location>
        <begin position="78"/>
        <end position="99"/>
    </location>
</feature>
<dbReference type="InterPro" id="IPR002528">
    <property type="entry name" value="MATE_fam"/>
</dbReference>
<feature type="transmembrane region" description="Helical" evidence="2">
    <location>
        <begin position="391"/>
        <end position="412"/>
    </location>
</feature>
<feature type="transmembrane region" description="Helical" evidence="2">
    <location>
        <begin position="262"/>
        <end position="285"/>
    </location>
</feature>
<dbReference type="GO" id="GO:0016020">
    <property type="term" value="C:membrane"/>
    <property type="evidence" value="ECO:0007669"/>
    <property type="project" value="InterPro"/>
</dbReference>
<feature type="transmembrane region" description="Helical" evidence="2">
    <location>
        <begin position="449"/>
        <end position="469"/>
    </location>
</feature>
<dbReference type="PANTHER" id="PTHR11206">
    <property type="entry name" value="MULTIDRUG RESISTANCE PROTEIN"/>
    <property type="match status" value="1"/>
</dbReference>
<keyword evidence="2" id="KW-1133">Transmembrane helix</keyword>
<keyword evidence="4" id="KW-1185">Reference proteome</keyword>
<feature type="transmembrane region" description="Helical" evidence="2">
    <location>
        <begin position="190"/>
        <end position="211"/>
    </location>
</feature>
<dbReference type="GO" id="GO:0042910">
    <property type="term" value="F:xenobiotic transmembrane transporter activity"/>
    <property type="evidence" value="ECO:0007669"/>
    <property type="project" value="InterPro"/>
</dbReference>
<dbReference type="Proteomes" id="UP000626092">
    <property type="component" value="Unassembled WGS sequence"/>
</dbReference>
<feature type="transmembrane region" description="Helical" evidence="2">
    <location>
        <begin position="148"/>
        <end position="170"/>
    </location>
</feature>
<dbReference type="AlphaFoldDB" id="A0A834LUW6"/>
<dbReference type="Pfam" id="PF01554">
    <property type="entry name" value="MatE"/>
    <property type="match status" value="2"/>
</dbReference>
<comment type="caution">
    <text evidence="3">The sequence shown here is derived from an EMBL/GenBank/DDBJ whole genome shotgun (WGS) entry which is preliminary data.</text>
</comment>
<evidence type="ECO:0000256" key="1">
    <source>
        <dbReference type="ARBA" id="ARBA00010199"/>
    </source>
</evidence>
<feature type="transmembrane region" description="Helical" evidence="2">
    <location>
        <begin position="625"/>
        <end position="643"/>
    </location>
</feature>
<evidence type="ECO:0000256" key="2">
    <source>
        <dbReference type="RuleBase" id="RU004914"/>
    </source>
</evidence>
<dbReference type="EMBL" id="WJXA01000003">
    <property type="protein sequence ID" value="KAF7147808.1"/>
    <property type="molecule type" value="Genomic_DNA"/>
</dbReference>
<evidence type="ECO:0000313" key="4">
    <source>
        <dbReference type="Proteomes" id="UP000626092"/>
    </source>
</evidence>